<evidence type="ECO:0000256" key="6">
    <source>
        <dbReference type="ARBA" id="ARBA00022946"/>
    </source>
</evidence>
<gene>
    <name evidence="15" type="ORF">EMPG_10264</name>
</gene>
<dbReference type="AlphaFoldDB" id="A0A0H1B5U0"/>
<evidence type="ECO:0000256" key="7">
    <source>
        <dbReference type="ARBA" id="ARBA00023002"/>
    </source>
</evidence>
<dbReference type="Proteomes" id="UP000053573">
    <property type="component" value="Unassembled WGS sequence"/>
</dbReference>
<feature type="domain" description="Enoyl reductase (ER)" evidence="14">
    <location>
        <begin position="13"/>
        <end position="377"/>
    </location>
</feature>
<keyword evidence="5" id="KW-0521">NADP</keyword>
<keyword evidence="4" id="KW-0276">Fatty acid metabolism</keyword>
<dbReference type="OrthoDB" id="7482721at2759"/>
<evidence type="ECO:0000256" key="12">
    <source>
        <dbReference type="ARBA" id="ARBA00048843"/>
    </source>
</evidence>
<evidence type="ECO:0000256" key="8">
    <source>
        <dbReference type="ARBA" id="ARBA00023098"/>
    </source>
</evidence>
<dbReference type="InterPro" id="IPR011032">
    <property type="entry name" value="GroES-like_sf"/>
</dbReference>
<dbReference type="InterPro" id="IPR051034">
    <property type="entry name" value="Mito_Enoyl-ACP_Reductase"/>
</dbReference>
<keyword evidence="9" id="KW-0496">Mitochondrion</keyword>
<dbReference type="SUPFAM" id="SSF50129">
    <property type="entry name" value="GroES-like"/>
    <property type="match status" value="1"/>
</dbReference>
<feature type="transmembrane region" description="Helical" evidence="13">
    <location>
        <begin position="495"/>
        <end position="517"/>
    </location>
</feature>
<dbReference type="GO" id="GO:0005739">
    <property type="term" value="C:mitochondrion"/>
    <property type="evidence" value="ECO:0007669"/>
    <property type="project" value="UniProtKB-SubCell"/>
</dbReference>
<keyword evidence="13" id="KW-1133">Transmembrane helix</keyword>
<evidence type="ECO:0000256" key="3">
    <source>
        <dbReference type="ARBA" id="ARBA00022516"/>
    </source>
</evidence>
<name>A0A0H1B5U0_9EURO</name>
<keyword evidence="8" id="KW-0443">Lipid metabolism</keyword>
<dbReference type="PANTHER" id="PTHR43981:SF2">
    <property type="entry name" value="ENOYL-[ACYL-CARRIER-PROTEIN] REDUCTASE, MITOCHONDRIAL"/>
    <property type="match status" value="1"/>
</dbReference>
<evidence type="ECO:0000256" key="4">
    <source>
        <dbReference type="ARBA" id="ARBA00022832"/>
    </source>
</evidence>
<evidence type="ECO:0000256" key="10">
    <source>
        <dbReference type="ARBA" id="ARBA00023160"/>
    </source>
</evidence>
<dbReference type="Gene3D" id="3.40.50.720">
    <property type="entry name" value="NAD(P)-binding Rossmann-like Domain"/>
    <property type="match status" value="1"/>
</dbReference>
<feature type="transmembrane region" description="Helical" evidence="13">
    <location>
        <begin position="377"/>
        <end position="398"/>
    </location>
</feature>
<keyword evidence="3" id="KW-0444">Lipid biosynthesis</keyword>
<comment type="catalytic activity">
    <reaction evidence="12">
        <text>a 2,3-saturated acyl-[ACP] + NADP(+) = a (2E)-enoyl-[ACP] + NADPH + H(+)</text>
        <dbReference type="Rhea" id="RHEA:22564"/>
        <dbReference type="Rhea" id="RHEA-COMP:9925"/>
        <dbReference type="Rhea" id="RHEA-COMP:9926"/>
        <dbReference type="ChEBI" id="CHEBI:15378"/>
        <dbReference type="ChEBI" id="CHEBI:57783"/>
        <dbReference type="ChEBI" id="CHEBI:58349"/>
        <dbReference type="ChEBI" id="CHEBI:78784"/>
        <dbReference type="ChEBI" id="CHEBI:78785"/>
        <dbReference type="EC" id="1.3.1.104"/>
    </reaction>
</comment>
<evidence type="ECO:0000256" key="9">
    <source>
        <dbReference type="ARBA" id="ARBA00023128"/>
    </source>
</evidence>
<evidence type="ECO:0000256" key="11">
    <source>
        <dbReference type="ARBA" id="ARBA00038963"/>
    </source>
</evidence>
<dbReference type="Gene3D" id="3.90.180.10">
    <property type="entry name" value="Medium-chain alcohol dehydrogenases, catalytic domain"/>
    <property type="match status" value="1"/>
</dbReference>
<dbReference type="STRING" id="2060906.A0A0H1B5U0"/>
<comment type="similarity">
    <text evidence="2">Belongs to the zinc-containing alcohol dehydrogenase family. Quinone oxidoreductase subfamily.</text>
</comment>
<dbReference type="EMBL" id="LDEV01003182">
    <property type="protein sequence ID" value="KLJ06332.1"/>
    <property type="molecule type" value="Genomic_DNA"/>
</dbReference>
<keyword evidence="13" id="KW-0472">Membrane</keyword>
<evidence type="ECO:0000313" key="15">
    <source>
        <dbReference type="EMBL" id="KLJ06332.1"/>
    </source>
</evidence>
<dbReference type="CDD" id="cd08290">
    <property type="entry name" value="ETR"/>
    <property type="match status" value="1"/>
</dbReference>
<dbReference type="Gene3D" id="1.20.1290.10">
    <property type="entry name" value="AhpD-like"/>
    <property type="match status" value="1"/>
</dbReference>
<evidence type="ECO:0000256" key="2">
    <source>
        <dbReference type="ARBA" id="ARBA00010371"/>
    </source>
</evidence>
<dbReference type="InterPro" id="IPR020843">
    <property type="entry name" value="ER"/>
</dbReference>
<dbReference type="InterPro" id="IPR036291">
    <property type="entry name" value="NAD(P)-bd_dom_sf"/>
</dbReference>
<dbReference type="InterPro" id="IPR029032">
    <property type="entry name" value="AhpD-like"/>
</dbReference>
<evidence type="ECO:0000259" key="14">
    <source>
        <dbReference type="SMART" id="SM00829"/>
    </source>
</evidence>
<keyword evidence="7" id="KW-0560">Oxidoreductase</keyword>
<dbReference type="SUPFAM" id="SSF51735">
    <property type="entry name" value="NAD(P)-binding Rossmann-fold domains"/>
    <property type="match status" value="1"/>
</dbReference>
<keyword evidence="10" id="KW-0275">Fatty acid biosynthesis</keyword>
<reference evidence="16" key="1">
    <citation type="journal article" date="2015" name="PLoS Genet.">
        <title>The dynamic genome and transcriptome of the human fungal pathogen Blastomyces and close relative Emmonsia.</title>
        <authorList>
            <person name="Munoz J.F."/>
            <person name="Gauthier G.M."/>
            <person name="Desjardins C.A."/>
            <person name="Gallo J.E."/>
            <person name="Holder J."/>
            <person name="Sullivan T.D."/>
            <person name="Marty A.J."/>
            <person name="Carmen J.C."/>
            <person name="Chen Z."/>
            <person name="Ding L."/>
            <person name="Gujja S."/>
            <person name="Magrini V."/>
            <person name="Misas E."/>
            <person name="Mitreva M."/>
            <person name="Priest M."/>
            <person name="Saif S."/>
            <person name="Whiston E.A."/>
            <person name="Young S."/>
            <person name="Zeng Q."/>
            <person name="Goldman W.E."/>
            <person name="Mardis E.R."/>
            <person name="Taylor J.W."/>
            <person name="McEwen J.G."/>
            <person name="Clay O.K."/>
            <person name="Klein B.S."/>
            <person name="Cuomo C.A."/>
        </authorList>
    </citation>
    <scope>NUCLEOTIDE SEQUENCE [LARGE SCALE GENOMIC DNA]</scope>
    <source>
        <strain evidence="16">UAMH 139</strain>
    </source>
</reference>
<keyword evidence="6" id="KW-0809">Transit peptide</keyword>
<keyword evidence="16" id="KW-1185">Reference proteome</keyword>
<keyword evidence="13" id="KW-0812">Transmembrane</keyword>
<comment type="caution">
    <text evidence="15">The sequence shown here is derived from an EMBL/GenBank/DDBJ whole genome shotgun (WGS) entry which is preliminary data.</text>
</comment>
<dbReference type="SMART" id="SM00829">
    <property type="entry name" value="PKS_ER"/>
    <property type="match status" value="1"/>
</dbReference>
<dbReference type="Pfam" id="PF08240">
    <property type="entry name" value="ADH_N"/>
    <property type="match status" value="1"/>
</dbReference>
<dbReference type="GO" id="GO:0006633">
    <property type="term" value="P:fatty acid biosynthetic process"/>
    <property type="evidence" value="ECO:0007669"/>
    <property type="project" value="UniProtKB-KW"/>
</dbReference>
<evidence type="ECO:0000256" key="13">
    <source>
        <dbReference type="SAM" id="Phobius"/>
    </source>
</evidence>
<evidence type="ECO:0000256" key="1">
    <source>
        <dbReference type="ARBA" id="ARBA00004173"/>
    </source>
</evidence>
<organism evidence="15 16">
    <name type="scientific">Blastomyces silverae</name>
    <dbReference type="NCBI Taxonomy" id="2060906"/>
    <lineage>
        <taxon>Eukaryota</taxon>
        <taxon>Fungi</taxon>
        <taxon>Dikarya</taxon>
        <taxon>Ascomycota</taxon>
        <taxon>Pezizomycotina</taxon>
        <taxon>Eurotiomycetes</taxon>
        <taxon>Eurotiomycetidae</taxon>
        <taxon>Onygenales</taxon>
        <taxon>Ajellomycetaceae</taxon>
        <taxon>Blastomyces</taxon>
    </lineage>
</organism>
<accession>A0A0H1B5U0</accession>
<dbReference type="PANTHER" id="PTHR43981">
    <property type="entry name" value="ENOYL-[ACYL-CARRIER-PROTEIN] REDUCTASE, MITOCHONDRIAL"/>
    <property type="match status" value="1"/>
</dbReference>
<dbReference type="EC" id="1.3.1.104" evidence="11"/>
<dbReference type="InterPro" id="IPR013154">
    <property type="entry name" value="ADH-like_N"/>
</dbReference>
<sequence length="544" mass="59704">MPLALTFAKPSPQAAEALLLEEYLEPEPKHNEVLIEFLAAPVNHLDLLVVAGQYPIKPKFQLNGNNVGGFDGVGRVLTCGKNVDKFAPGDLVIPKALGLGTWRTHAALSADDLIAIPNIPDVTFAAILKTCVLPAYFLLEDMRQLKPGDWIIQNAGLGAISQMVAQFAHLRGVKVISIIRDRSPETAWNTEADIVLDESELPNADILMGKRIVLGLDSVFGQSGEKIASCLSAHGTFVNYGQLSGGGPTASFNVTHRQVFWDRLTFRCFRGTEQAALRTDSEIKDLYAWFTELFADGRLKLPKLNVVSWSGERESVAANITAAITRQQSPTLGTQKTVFLYTSATKSSQCKIPYVNLQTAPEGVAAALKKMPMKRHIFYLLAHSPGLFPPIMGVYSAFFQKATRILPLLDWQLIVLRIASTLKCQYEWDVNAPVAKVHGMSEEVMNAVQACRKITLQGGNVNDSNPFSKRQLLILKFVDEQLKTYTNEEDTMAQLLGVLSYAELVEAVFVVGFYVMIARLIKAVGIDSDAEIPGLEDMIRAGVN</sequence>
<protein>
    <recommendedName>
        <fullName evidence="11">enoyl-[acyl-carrier-protein] reductase</fullName>
        <ecNumber evidence="11">1.3.1.104</ecNumber>
    </recommendedName>
</protein>
<dbReference type="GO" id="GO:0141148">
    <property type="term" value="F:enoyl-[acyl-carrier-protein] reductase (NADPH) activity"/>
    <property type="evidence" value="ECO:0007669"/>
    <property type="project" value="UniProtKB-EC"/>
</dbReference>
<dbReference type="SUPFAM" id="SSF69118">
    <property type="entry name" value="AhpD-like"/>
    <property type="match status" value="1"/>
</dbReference>
<evidence type="ECO:0000256" key="5">
    <source>
        <dbReference type="ARBA" id="ARBA00022857"/>
    </source>
</evidence>
<evidence type="ECO:0000313" key="16">
    <source>
        <dbReference type="Proteomes" id="UP000053573"/>
    </source>
</evidence>
<proteinExistence type="inferred from homology"/>
<comment type="subcellular location">
    <subcellularLocation>
        <location evidence="1">Mitochondrion</location>
    </subcellularLocation>
</comment>